<evidence type="ECO:0000259" key="9">
    <source>
        <dbReference type="Pfam" id="PF13807"/>
    </source>
</evidence>
<evidence type="ECO:0000256" key="3">
    <source>
        <dbReference type="ARBA" id="ARBA00022692"/>
    </source>
</evidence>
<evidence type="ECO:0000256" key="5">
    <source>
        <dbReference type="ARBA" id="ARBA00023136"/>
    </source>
</evidence>
<keyword evidence="5 7" id="KW-0472">Membrane</keyword>
<dbReference type="PANTHER" id="PTHR32309:SF13">
    <property type="entry name" value="FERRIC ENTEROBACTIN TRANSPORT PROTEIN FEPE"/>
    <property type="match status" value="1"/>
</dbReference>
<organism evidence="10 11">
    <name type="scientific">candidate division TA06 bacterium B3_TA06</name>
    <dbReference type="NCBI Taxonomy" id="2012487"/>
    <lineage>
        <taxon>Bacteria</taxon>
        <taxon>Bacteria division TA06</taxon>
    </lineage>
</organism>
<accession>A0A532V712</accession>
<feature type="domain" description="Tyrosine-protein kinase G-rich" evidence="9">
    <location>
        <begin position="269"/>
        <end position="342"/>
    </location>
</feature>
<feature type="transmembrane region" description="Helical" evidence="7">
    <location>
        <begin position="324"/>
        <end position="347"/>
    </location>
</feature>
<comment type="caution">
    <text evidence="10">The sequence shown here is derived from an EMBL/GenBank/DDBJ whole genome shotgun (WGS) entry which is preliminary data.</text>
</comment>
<keyword evidence="6" id="KW-0175">Coiled coil</keyword>
<dbReference type="InterPro" id="IPR032807">
    <property type="entry name" value="GNVR"/>
</dbReference>
<dbReference type="PANTHER" id="PTHR32309">
    <property type="entry name" value="TYROSINE-PROTEIN KINASE"/>
    <property type="match status" value="1"/>
</dbReference>
<dbReference type="Pfam" id="PF02706">
    <property type="entry name" value="Wzz"/>
    <property type="match status" value="1"/>
</dbReference>
<evidence type="ECO:0008006" key="12">
    <source>
        <dbReference type="Google" id="ProtNLM"/>
    </source>
</evidence>
<feature type="coiled-coil region" evidence="6">
    <location>
        <begin position="174"/>
        <end position="201"/>
    </location>
</feature>
<keyword evidence="4 7" id="KW-1133">Transmembrane helix</keyword>
<dbReference type="InterPro" id="IPR003856">
    <property type="entry name" value="LPS_length_determ_N"/>
</dbReference>
<dbReference type="AlphaFoldDB" id="A0A532V712"/>
<feature type="domain" description="Polysaccharide chain length determinant N-terminal" evidence="8">
    <location>
        <begin position="3"/>
        <end position="101"/>
    </location>
</feature>
<name>A0A532V712_UNCT6</name>
<keyword evidence="2" id="KW-1003">Cell membrane</keyword>
<reference evidence="10 11" key="1">
    <citation type="submission" date="2017-06" db="EMBL/GenBank/DDBJ databases">
        <title>Novel microbial phyla capable of carbon fixation and sulfur reduction in deep-sea sediments.</title>
        <authorList>
            <person name="Huang J."/>
            <person name="Baker B."/>
            <person name="Wang Y."/>
        </authorList>
    </citation>
    <scope>NUCLEOTIDE SEQUENCE [LARGE SCALE GENOMIC DNA]</scope>
    <source>
        <strain evidence="10">B3_TA06</strain>
    </source>
</reference>
<proteinExistence type="predicted"/>
<dbReference type="GO" id="GO:0005886">
    <property type="term" value="C:plasma membrane"/>
    <property type="evidence" value="ECO:0007669"/>
    <property type="project" value="UniProtKB-SubCell"/>
</dbReference>
<sequence length="376" mass="42938">MTFSVVDLFIFIVRRWWKMLIAIACFGGLGIALAFLLPKRYRAEVKLLPVTQESGVMGVLSGLQSQLGITGLSIPGVEASEMLFYGEILRSQTVTDRVIDSCVLLERLDVTDRAEAREELAGMTAYKLTTPEQVFVIEVVGPDNVLVADIVNTYAKALDYYLTHSSNTRGRHMREFIEGRLAQVEEDMKTAQDSLTEFQRKHKLPMVNPEMGGQIQAFAELKAQAMQKELELEYMRSFSTTDNPQYEPARRELAVIQAKLASLPPVVSRYLELYRDFVVQQEIYMLLIQQYEQAKLMEAKDTPLISVLEWVEPPEVPYFPPKKLMVLAVLLVGLVLIVAYSMIMVYWEHVLAHPQAHEKMSRLRSEAKKTFGRRRR</sequence>
<evidence type="ECO:0000256" key="6">
    <source>
        <dbReference type="SAM" id="Coils"/>
    </source>
</evidence>
<dbReference type="Pfam" id="PF13807">
    <property type="entry name" value="GNVR"/>
    <property type="match status" value="1"/>
</dbReference>
<evidence type="ECO:0000256" key="1">
    <source>
        <dbReference type="ARBA" id="ARBA00004651"/>
    </source>
</evidence>
<evidence type="ECO:0000259" key="8">
    <source>
        <dbReference type="Pfam" id="PF02706"/>
    </source>
</evidence>
<dbReference type="Proteomes" id="UP000317778">
    <property type="component" value="Unassembled WGS sequence"/>
</dbReference>
<evidence type="ECO:0000256" key="4">
    <source>
        <dbReference type="ARBA" id="ARBA00022989"/>
    </source>
</evidence>
<protein>
    <recommendedName>
        <fullName evidence="12">Polysaccharide chain length determinant N-terminal domain-containing protein</fullName>
    </recommendedName>
</protein>
<feature type="transmembrane region" description="Helical" evidence="7">
    <location>
        <begin position="16"/>
        <end position="37"/>
    </location>
</feature>
<evidence type="ECO:0000313" key="10">
    <source>
        <dbReference type="EMBL" id="TKJ42747.1"/>
    </source>
</evidence>
<keyword evidence="3 7" id="KW-0812">Transmembrane</keyword>
<gene>
    <name evidence="10" type="ORF">CEE36_06595</name>
</gene>
<dbReference type="EMBL" id="NJBO01000009">
    <property type="protein sequence ID" value="TKJ42747.1"/>
    <property type="molecule type" value="Genomic_DNA"/>
</dbReference>
<evidence type="ECO:0000256" key="7">
    <source>
        <dbReference type="SAM" id="Phobius"/>
    </source>
</evidence>
<evidence type="ECO:0000256" key="2">
    <source>
        <dbReference type="ARBA" id="ARBA00022475"/>
    </source>
</evidence>
<evidence type="ECO:0000313" key="11">
    <source>
        <dbReference type="Proteomes" id="UP000317778"/>
    </source>
</evidence>
<comment type="subcellular location">
    <subcellularLocation>
        <location evidence="1">Cell membrane</location>
        <topology evidence="1">Multi-pass membrane protein</topology>
    </subcellularLocation>
</comment>
<dbReference type="GO" id="GO:0004713">
    <property type="term" value="F:protein tyrosine kinase activity"/>
    <property type="evidence" value="ECO:0007669"/>
    <property type="project" value="TreeGrafter"/>
</dbReference>
<dbReference type="InterPro" id="IPR050445">
    <property type="entry name" value="Bact_polysacc_biosynth/exp"/>
</dbReference>